<gene>
    <name evidence="1" type="ORF">S01H1_77139</name>
</gene>
<protein>
    <submittedName>
        <fullName evidence="1">Uncharacterized protein</fullName>
    </submittedName>
</protein>
<sequence length="44" mass="5311">PTTETVRFIEDWRNDGKSILRGDWSPQEEHCPSAIDEWFRSVYR</sequence>
<accession>X0Y0A5</accession>
<proteinExistence type="predicted"/>
<organism evidence="1">
    <name type="scientific">marine sediment metagenome</name>
    <dbReference type="NCBI Taxonomy" id="412755"/>
    <lineage>
        <taxon>unclassified sequences</taxon>
        <taxon>metagenomes</taxon>
        <taxon>ecological metagenomes</taxon>
    </lineage>
</organism>
<comment type="caution">
    <text evidence="1">The sequence shown here is derived from an EMBL/GenBank/DDBJ whole genome shotgun (WGS) entry which is preliminary data.</text>
</comment>
<feature type="non-terminal residue" evidence="1">
    <location>
        <position position="1"/>
    </location>
</feature>
<dbReference type="AlphaFoldDB" id="X0Y0A5"/>
<dbReference type="EMBL" id="BARS01051827">
    <property type="protein sequence ID" value="GAG49080.1"/>
    <property type="molecule type" value="Genomic_DNA"/>
</dbReference>
<name>X0Y0A5_9ZZZZ</name>
<evidence type="ECO:0000313" key="1">
    <source>
        <dbReference type="EMBL" id="GAG49080.1"/>
    </source>
</evidence>
<reference evidence="1" key="1">
    <citation type="journal article" date="2014" name="Front. Microbiol.">
        <title>High frequency of phylogenetically diverse reductive dehalogenase-homologous genes in deep subseafloor sedimentary metagenomes.</title>
        <authorList>
            <person name="Kawai M."/>
            <person name="Futagami T."/>
            <person name="Toyoda A."/>
            <person name="Takaki Y."/>
            <person name="Nishi S."/>
            <person name="Hori S."/>
            <person name="Arai W."/>
            <person name="Tsubouchi T."/>
            <person name="Morono Y."/>
            <person name="Uchiyama I."/>
            <person name="Ito T."/>
            <person name="Fujiyama A."/>
            <person name="Inagaki F."/>
            <person name="Takami H."/>
        </authorList>
    </citation>
    <scope>NUCLEOTIDE SEQUENCE</scope>
    <source>
        <strain evidence="1">Expedition CK06-06</strain>
    </source>
</reference>